<feature type="compositionally biased region" description="Low complexity" evidence="1">
    <location>
        <begin position="92"/>
        <end position="102"/>
    </location>
</feature>
<name>A0ABW1HNA1_9ACTN</name>
<proteinExistence type="predicted"/>
<sequence>MPSITLREMPEGPILKLFEELKRLHRTAGEPTMRQIAKNLPCTYATVHSAMRGPRVPKWPLLELIVEKLGGNTDHFKQLWIAALDSQELHRTTSSAPPASSTNLEVSKARHPELPSSTKLPELTIDRLQTTLDYLEIAYSEEGERFILARWSRHTMLFATEGPAEDILVMRVHPDATLPLIESERVRFVLNEWNHTRRFMKAYMGDPTEANRIPIYGEVQISLSAGATDNQLVEFVDCGAAVGTSLVDWLHNEVKILGDS</sequence>
<evidence type="ECO:0000256" key="1">
    <source>
        <dbReference type="SAM" id="MobiDB-lite"/>
    </source>
</evidence>
<dbReference type="RefSeq" id="WP_377536501.1">
    <property type="nucleotide sequence ID" value="NZ_JBHSQQ010000046.1"/>
</dbReference>
<dbReference type="InterPro" id="IPR019660">
    <property type="entry name" value="Put_sensory_transdc_reg_YbjN"/>
</dbReference>
<evidence type="ECO:0000313" key="2">
    <source>
        <dbReference type="EMBL" id="MFC5942003.1"/>
    </source>
</evidence>
<gene>
    <name evidence="2" type="ORF">ACFPZ4_10995</name>
</gene>
<evidence type="ECO:0000313" key="3">
    <source>
        <dbReference type="Proteomes" id="UP001596207"/>
    </source>
</evidence>
<dbReference type="EMBL" id="JBHSQQ010000046">
    <property type="protein sequence ID" value="MFC5942003.1"/>
    <property type="molecule type" value="Genomic_DNA"/>
</dbReference>
<dbReference type="Proteomes" id="UP001596207">
    <property type="component" value="Unassembled WGS sequence"/>
</dbReference>
<feature type="region of interest" description="Disordered" evidence="1">
    <location>
        <begin position="91"/>
        <end position="117"/>
    </location>
</feature>
<accession>A0ABW1HNA1</accession>
<keyword evidence="3" id="KW-1185">Reference proteome</keyword>
<organism evidence="2 3">
    <name type="scientific">Micromonospora harpali</name>
    <dbReference type="NCBI Taxonomy" id="1490225"/>
    <lineage>
        <taxon>Bacteria</taxon>
        <taxon>Bacillati</taxon>
        <taxon>Actinomycetota</taxon>
        <taxon>Actinomycetes</taxon>
        <taxon>Micromonosporales</taxon>
        <taxon>Micromonosporaceae</taxon>
        <taxon>Micromonospora</taxon>
    </lineage>
</organism>
<comment type="caution">
    <text evidence="2">The sequence shown here is derived from an EMBL/GenBank/DDBJ whole genome shotgun (WGS) entry which is preliminary data.</text>
</comment>
<protein>
    <submittedName>
        <fullName evidence="2">YbjN domain-containing protein</fullName>
    </submittedName>
</protein>
<dbReference type="Pfam" id="PF10722">
    <property type="entry name" value="YbjN"/>
    <property type="match status" value="1"/>
</dbReference>
<reference evidence="3" key="1">
    <citation type="journal article" date="2019" name="Int. J. Syst. Evol. Microbiol.">
        <title>The Global Catalogue of Microorganisms (GCM) 10K type strain sequencing project: providing services to taxonomists for standard genome sequencing and annotation.</title>
        <authorList>
            <consortium name="The Broad Institute Genomics Platform"/>
            <consortium name="The Broad Institute Genome Sequencing Center for Infectious Disease"/>
            <person name="Wu L."/>
            <person name="Ma J."/>
        </authorList>
    </citation>
    <scope>NUCLEOTIDE SEQUENCE [LARGE SCALE GENOMIC DNA]</scope>
    <source>
        <strain evidence="3">CGMCC 4.7173</strain>
    </source>
</reference>